<evidence type="ECO:0008006" key="3">
    <source>
        <dbReference type="Google" id="ProtNLM"/>
    </source>
</evidence>
<sequence length="161" mass="17027">MPNLAQRLAVLGLNPPPPTHPSSEHYVSAVQSGNLLFVSGQLPKWGDARFLGRLGEQFNLAEGQQAAELSALNVLQQLDQALQGRLERVSRIVKLTIFVAATADFTQHSQVGNSASALMVALFGEAGQHARTTVGVASLPRGAAVEIEAIVELHPTTGQTS</sequence>
<accession>A0ABQ5YIH6</accession>
<gene>
    <name evidence="1" type="ORF">GCM10007907_32290</name>
</gene>
<dbReference type="SUPFAM" id="SSF55298">
    <property type="entry name" value="YjgF-like"/>
    <property type="match status" value="1"/>
</dbReference>
<protein>
    <recommendedName>
        <fullName evidence="3">RidA family protein</fullName>
    </recommendedName>
</protein>
<name>A0ABQ5YIH6_9NEIS</name>
<dbReference type="Gene3D" id="3.30.1330.40">
    <property type="entry name" value="RutC-like"/>
    <property type="match status" value="1"/>
</dbReference>
<dbReference type="Proteomes" id="UP001156706">
    <property type="component" value="Unassembled WGS sequence"/>
</dbReference>
<dbReference type="CDD" id="cd02199">
    <property type="entry name" value="YjgF_YER057c_UK114_like_1"/>
    <property type="match status" value="1"/>
</dbReference>
<dbReference type="EMBL" id="BSOG01000004">
    <property type="protein sequence ID" value="GLR14439.1"/>
    <property type="molecule type" value="Genomic_DNA"/>
</dbReference>
<evidence type="ECO:0000313" key="1">
    <source>
        <dbReference type="EMBL" id="GLR14439.1"/>
    </source>
</evidence>
<dbReference type="Pfam" id="PF01042">
    <property type="entry name" value="Ribonuc_L-PSP"/>
    <property type="match status" value="1"/>
</dbReference>
<dbReference type="RefSeq" id="WP_284197512.1">
    <property type="nucleotide sequence ID" value="NZ_BSOG01000004.1"/>
</dbReference>
<dbReference type="InterPro" id="IPR035959">
    <property type="entry name" value="RutC-like_sf"/>
</dbReference>
<organism evidence="1 2">
    <name type="scientific">Chitinimonas prasina</name>
    <dbReference type="NCBI Taxonomy" id="1434937"/>
    <lineage>
        <taxon>Bacteria</taxon>
        <taxon>Pseudomonadati</taxon>
        <taxon>Pseudomonadota</taxon>
        <taxon>Betaproteobacteria</taxon>
        <taxon>Neisseriales</taxon>
        <taxon>Chitinibacteraceae</taxon>
        <taxon>Chitinimonas</taxon>
    </lineage>
</organism>
<dbReference type="PANTHER" id="PTHR43760:SF1">
    <property type="entry name" value="ENDORIBONUCLEASE L-PSP_CHORISMATE MUTASE-LIKE DOMAIN-CONTAINING PROTEIN"/>
    <property type="match status" value="1"/>
</dbReference>
<dbReference type="PANTHER" id="PTHR43760">
    <property type="entry name" value="ENDORIBONUCLEASE-RELATED"/>
    <property type="match status" value="1"/>
</dbReference>
<dbReference type="InterPro" id="IPR006175">
    <property type="entry name" value="YjgF/YER057c/UK114"/>
</dbReference>
<evidence type="ECO:0000313" key="2">
    <source>
        <dbReference type="Proteomes" id="UP001156706"/>
    </source>
</evidence>
<dbReference type="InterPro" id="IPR013813">
    <property type="entry name" value="Endoribo_LPSP/chorism_mut-like"/>
</dbReference>
<keyword evidence="2" id="KW-1185">Reference proteome</keyword>
<reference evidence="2" key="1">
    <citation type="journal article" date="2019" name="Int. J. Syst. Evol. Microbiol.">
        <title>The Global Catalogue of Microorganisms (GCM) 10K type strain sequencing project: providing services to taxonomists for standard genome sequencing and annotation.</title>
        <authorList>
            <consortium name="The Broad Institute Genomics Platform"/>
            <consortium name="The Broad Institute Genome Sequencing Center for Infectious Disease"/>
            <person name="Wu L."/>
            <person name="Ma J."/>
        </authorList>
    </citation>
    <scope>NUCLEOTIDE SEQUENCE [LARGE SCALE GENOMIC DNA]</scope>
    <source>
        <strain evidence="2">NBRC 110044</strain>
    </source>
</reference>
<proteinExistence type="predicted"/>
<comment type="caution">
    <text evidence="1">The sequence shown here is derived from an EMBL/GenBank/DDBJ whole genome shotgun (WGS) entry which is preliminary data.</text>
</comment>